<dbReference type="InterPro" id="IPR007698">
    <property type="entry name" value="AlaDH/PNT_NAD(H)-bd"/>
</dbReference>
<feature type="domain" description="Alanine dehydrogenase/pyridine nucleotide transhydrogenase NAD(H)-binding" evidence="2">
    <location>
        <begin position="37"/>
        <end position="258"/>
    </location>
</feature>
<dbReference type="GO" id="GO:0016491">
    <property type="term" value="F:oxidoreductase activity"/>
    <property type="evidence" value="ECO:0007669"/>
    <property type="project" value="UniProtKB-KW"/>
</dbReference>
<dbReference type="PANTHER" id="PTHR11133:SF22">
    <property type="entry name" value="ALPHA-AMINOADIPIC SEMIALDEHYDE SYNTHASE, MITOCHONDRIAL"/>
    <property type="match status" value="1"/>
</dbReference>
<dbReference type="EMBL" id="CAMPGE010009449">
    <property type="protein sequence ID" value="CAI2368316.1"/>
    <property type="molecule type" value="Genomic_DNA"/>
</dbReference>
<evidence type="ECO:0000313" key="4">
    <source>
        <dbReference type="Proteomes" id="UP001295684"/>
    </source>
</evidence>
<keyword evidence="1" id="KW-0560">Oxidoreductase</keyword>
<keyword evidence="4" id="KW-1185">Reference proteome</keyword>
<evidence type="ECO:0000313" key="3">
    <source>
        <dbReference type="EMBL" id="CAI2368316.1"/>
    </source>
</evidence>
<proteinExistence type="predicted"/>
<dbReference type="Proteomes" id="UP001295684">
    <property type="component" value="Unassembled WGS sequence"/>
</dbReference>
<sequence length="264" mass="29545">MYDSYDELVDKLHKIRDELAQNPDRVSSNCGPLVFGILGMGVVGQGARDVFIELGAQQIPAESLEAIDQLDSSKMYYVELGRKHFLQKDGKCEFSHEDYTLNKSDYENVFCQKYLSKLSVLALSIAWTPEYPPLITKEGIDSLLNDPHSRLMAIGDLACIANGPVEFLKSCKTSESPFFYYDSTNGVSDFAEEAASDSIIYLAVEKLPSELPKEGSHMFESSLSAYLKDICEKETLDYEHMDDELKTGAIISKGQFTDKYSYLG</sequence>
<evidence type="ECO:0000259" key="2">
    <source>
        <dbReference type="Pfam" id="PF01262"/>
    </source>
</evidence>
<dbReference type="PANTHER" id="PTHR11133">
    <property type="entry name" value="SACCHAROPINE DEHYDROGENASE"/>
    <property type="match status" value="1"/>
</dbReference>
<comment type="caution">
    <text evidence="3">The sequence shown here is derived from an EMBL/GenBank/DDBJ whole genome shotgun (WGS) entry which is preliminary data.</text>
</comment>
<organism evidence="3 4">
    <name type="scientific">Euplotes crassus</name>
    <dbReference type="NCBI Taxonomy" id="5936"/>
    <lineage>
        <taxon>Eukaryota</taxon>
        <taxon>Sar</taxon>
        <taxon>Alveolata</taxon>
        <taxon>Ciliophora</taxon>
        <taxon>Intramacronucleata</taxon>
        <taxon>Spirotrichea</taxon>
        <taxon>Hypotrichia</taxon>
        <taxon>Euplotida</taxon>
        <taxon>Euplotidae</taxon>
        <taxon>Moneuplotes</taxon>
    </lineage>
</organism>
<dbReference type="Gene3D" id="3.40.50.720">
    <property type="entry name" value="NAD(P)-binding Rossmann-like Domain"/>
    <property type="match status" value="1"/>
</dbReference>
<accession>A0AAD1UFD1</accession>
<dbReference type="AlphaFoldDB" id="A0AAD1UFD1"/>
<dbReference type="Pfam" id="PF01262">
    <property type="entry name" value="AlaDh_PNT_C"/>
    <property type="match status" value="1"/>
</dbReference>
<reference evidence="3" key="1">
    <citation type="submission" date="2023-07" db="EMBL/GenBank/DDBJ databases">
        <authorList>
            <consortium name="AG Swart"/>
            <person name="Singh M."/>
            <person name="Singh A."/>
            <person name="Seah K."/>
            <person name="Emmerich C."/>
        </authorList>
    </citation>
    <scope>NUCLEOTIDE SEQUENCE</scope>
    <source>
        <strain evidence="3">DP1</strain>
    </source>
</reference>
<gene>
    <name evidence="3" type="ORF">ECRASSUSDP1_LOCUS9607</name>
</gene>
<evidence type="ECO:0000256" key="1">
    <source>
        <dbReference type="ARBA" id="ARBA00023002"/>
    </source>
</evidence>
<name>A0AAD1UFD1_EUPCR</name>
<protein>
    <recommendedName>
        <fullName evidence="2">Alanine dehydrogenase/pyridine nucleotide transhydrogenase NAD(H)-binding domain-containing protein</fullName>
    </recommendedName>
</protein>
<dbReference type="InterPro" id="IPR051168">
    <property type="entry name" value="AASS"/>
</dbReference>